<evidence type="ECO:0000313" key="2">
    <source>
        <dbReference type="EMBL" id="MBX47614.1"/>
    </source>
</evidence>
<proteinExistence type="predicted"/>
<protein>
    <submittedName>
        <fullName evidence="2">Uncharacterized protein</fullName>
    </submittedName>
</protein>
<dbReference type="AlphaFoldDB" id="A0A2P2NYT0"/>
<feature type="chain" id="PRO_5015136561" evidence="1">
    <location>
        <begin position="21"/>
        <end position="36"/>
    </location>
</feature>
<keyword evidence="1" id="KW-0732">Signal</keyword>
<sequence>MRIWLLHQTLVMQLYFSCLSLHPTKEILPLYFHPSK</sequence>
<dbReference type="EMBL" id="GGEC01067130">
    <property type="protein sequence ID" value="MBX47614.1"/>
    <property type="molecule type" value="Transcribed_RNA"/>
</dbReference>
<accession>A0A2P2NYT0</accession>
<evidence type="ECO:0000256" key="1">
    <source>
        <dbReference type="SAM" id="SignalP"/>
    </source>
</evidence>
<organism evidence="2">
    <name type="scientific">Rhizophora mucronata</name>
    <name type="common">Asiatic mangrove</name>
    <dbReference type="NCBI Taxonomy" id="61149"/>
    <lineage>
        <taxon>Eukaryota</taxon>
        <taxon>Viridiplantae</taxon>
        <taxon>Streptophyta</taxon>
        <taxon>Embryophyta</taxon>
        <taxon>Tracheophyta</taxon>
        <taxon>Spermatophyta</taxon>
        <taxon>Magnoliopsida</taxon>
        <taxon>eudicotyledons</taxon>
        <taxon>Gunneridae</taxon>
        <taxon>Pentapetalae</taxon>
        <taxon>rosids</taxon>
        <taxon>fabids</taxon>
        <taxon>Malpighiales</taxon>
        <taxon>Rhizophoraceae</taxon>
        <taxon>Rhizophora</taxon>
    </lineage>
</organism>
<reference evidence="2" key="1">
    <citation type="submission" date="2018-02" db="EMBL/GenBank/DDBJ databases">
        <title>Rhizophora mucronata_Transcriptome.</title>
        <authorList>
            <person name="Meera S.P."/>
            <person name="Sreeshan A."/>
            <person name="Augustine A."/>
        </authorList>
    </citation>
    <scope>NUCLEOTIDE SEQUENCE</scope>
    <source>
        <tissue evidence="2">Leaf</tissue>
    </source>
</reference>
<name>A0A2P2NYT0_RHIMU</name>
<feature type="signal peptide" evidence="1">
    <location>
        <begin position="1"/>
        <end position="20"/>
    </location>
</feature>